<sequence length="201" mass="21804">PPPPPPPPAPPPPRPFPPSPAPLGSVAQPLSIMDDLVQNFPFAACAARNITLSSYRLGPSLGPTSVSRTENRYCFWVKRTGYVDPKSACMNMTVNKVDIIVNRACVEESPRPVRAATVNGVPLAIYFSPRVYKGESYSTLAISRISDVFPKFPPGGLEVCLELRISSLCSQPETLCYGGRCVYALFNEDRTCCPTSQMPVA</sequence>
<feature type="domain" description="Pherophorin" evidence="2">
    <location>
        <begin position="40"/>
        <end position="194"/>
    </location>
</feature>
<dbReference type="Pfam" id="PF12499">
    <property type="entry name" value="DUF3707"/>
    <property type="match status" value="1"/>
</dbReference>
<reference evidence="3" key="1">
    <citation type="journal article" date="2021" name="Proc. Natl. Acad. Sci. U.S.A.">
        <title>Three genomes in the algal genus Volvox reveal the fate of a haploid sex-determining region after a transition to homothallism.</title>
        <authorList>
            <person name="Yamamoto K."/>
            <person name="Hamaji T."/>
            <person name="Kawai-Toyooka H."/>
            <person name="Matsuzaki R."/>
            <person name="Takahashi F."/>
            <person name="Nishimura Y."/>
            <person name="Kawachi M."/>
            <person name="Noguchi H."/>
            <person name="Minakuchi Y."/>
            <person name="Umen J.G."/>
            <person name="Toyoda A."/>
            <person name="Nozaki H."/>
        </authorList>
    </citation>
    <scope>NUCLEOTIDE SEQUENCE</scope>
    <source>
        <strain evidence="3">NIES-3785</strain>
    </source>
</reference>
<gene>
    <name evidence="3" type="ORF">Vretimale_7485</name>
</gene>
<accession>A0A8J4G9E3</accession>
<proteinExistence type="predicted"/>
<feature type="non-terminal residue" evidence="3">
    <location>
        <position position="201"/>
    </location>
</feature>
<dbReference type="InterPro" id="IPR024616">
    <property type="entry name" value="Pherophorin"/>
</dbReference>
<comment type="caution">
    <text evidence="3">The sequence shown here is derived from an EMBL/GenBank/DDBJ whole genome shotgun (WGS) entry which is preliminary data.</text>
</comment>
<evidence type="ECO:0000256" key="1">
    <source>
        <dbReference type="SAM" id="MobiDB-lite"/>
    </source>
</evidence>
<dbReference type="AlphaFoldDB" id="A0A8J4G9E3"/>
<dbReference type="EMBL" id="BNCQ01000012">
    <property type="protein sequence ID" value="GIM02619.1"/>
    <property type="molecule type" value="Genomic_DNA"/>
</dbReference>
<dbReference type="Proteomes" id="UP000722791">
    <property type="component" value="Unassembled WGS sequence"/>
</dbReference>
<evidence type="ECO:0000313" key="4">
    <source>
        <dbReference type="Proteomes" id="UP000722791"/>
    </source>
</evidence>
<evidence type="ECO:0000259" key="2">
    <source>
        <dbReference type="Pfam" id="PF12499"/>
    </source>
</evidence>
<organism evidence="3 4">
    <name type="scientific">Volvox reticuliferus</name>
    <dbReference type="NCBI Taxonomy" id="1737510"/>
    <lineage>
        <taxon>Eukaryota</taxon>
        <taxon>Viridiplantae</taxon>
        <taxon>Chlorophyta</taxon>
        <taxon>core chlorophytes</taxon>
        <taxon>Chlorophyceae</taxon>
        <taxon>CS clade</taxon>
        <taxon>Chlamydomonadales</taxon>
        <taxon>Volvocaceae</taxon>
        <taxon>Volvox</taxon>
    </lineage>
</organism>
<feature type="compositionally biased region" description="Pro residues" evidence="1">
    <location>
        <begin position="1"/>
        <end position="21"/>
    </location>
</feature>
<protein>
    <recommendedName>
        <fullName evidence="2">Pherophorin domain-containing protein</fullName>
    </recommendedName>
</protein>
<evidence type="ECO:0000313" key="3">
    <source>
        <dbReference type="EMBL" id="GIM02619.1"/>
    </source>
</evidence>
<feature type="region of interest" description="Disordered" evidence="1">
    <location>
        <begin position="1"/>
        <end position="23"/>
    </location>
</feature>
<name>A0A8J4G9E3_9CHLO</name>